<comment type="caution">
    <text evidence="1">The sequence shown here is derived from an EMBL/GenBank/DDBJ whole genome shotgun (WGS) entry which is preliminary data.</text>
</comment>
<dbReference type="EMBL" id="JALBCA010000157">
    <property type="protein sequence ID" value="KAI2381935.1"/>
    <property type="molecule type" value="Genomic_DNA"/>
</dbReference>
<gene>
    <name evidence="1" type="ORF">LOY88_006470</name>
</gene>
<name>A0ACB8UQ12_9EURO</name>
<reference evidence="1" key="1">
    <citation type="journal article" date="2022" name="bioRxiv">
        <title>Population genetic analysis of Ophidiomyces ophidiicola, the causative agent of snake fungal disease, indicates recent introductions to the USA.</title>
        <authorList>
            <person name="Ladner J.T."/>
            <person name="Palmer J.M."/>
            <person name="Ettinger C.L."/>
            <person name="Stajich J.E."/>
            <person name="Farrell T.M."/>
            <person name="Glorioso B.M."/>
            <person name="Lawson B."/>
            <person name="Price S.J."/>
            <person name="Stengle A.G."/>
            <person name="Grear D.A."/>
            <person name="Lorch J.M."/>
        </authorList>
    </citation>
    <scope>NUCLEOTIDE SEQUENCE</scope>
    <source>
        <strain evidence="1">NWHC 24266-5</strain>
    </source>
</reference>
<protein>
    <submittedName>
        <fullName evidence="1">Uncharacterized protein</fullName>
    </submittedName>
</protein>
<proteinExistence type="predicted"/>
<sequence>MTRKLFSGRPKPRSGARLKNPPPTAGQNASGEPPPKRRKYIPGGPGGGGRYVEIDGTETPVRPSNSSNKNKSTPRSRPPREPSRMVPPKLSASISAAGASAASPATPATPASSSSARPRREKNQTRRFSSAAAAVLAVAQGDGYKPREERGWEEFHPDLDIDAKIAVLSSDEVDGLVRSCSAQDASNNGDCAAEPDSLTATSPLEPMSSFSSRRRPGRPRRFDSMVTSILPPPTPKFVPAPGPNPREKLTLPKPSFMQKDPFLPFEQKGVGQQNYVDRTMASVGYQESDVFLRHERRLIRMTEDAVEEDLDLDPPAGTDGDAVNAAVGNNGVGRVEYDMDEQDAKWLETYNAQRKIDQFEPIKPAIFEITMTKIEKEWHALEKRIPKPNPKPPQTQRPRSSSAAAVNGEHSGPNEEQDSKCAVCDDGDCENSNAIVFCDGCDLAVHQECYGVPYIPEGQWLCRKCQLLGRGASSCIFCPNTEGAFKQTNTSKWSHLLCAVWIPEVSIGNPSLMEPVLDVEKVPRSRWKLTCYICRQKMGACIQCSNKNCFAAFHVTCGRRAHLYLKMKLTPGAPAVMDSNSLKAFCDRHVPPDWRREYCTDLATADAVEYYRTTMQGRRWGDSQASALALEPESPSGVPGADDDQRPVTPRITLTVGGNKRKRAGPPKAVWKLPSGAPIIPQVILNNVVASLQRFTVRQRKQYAEDACKYWTLKREARRGAALLKRLQLQLETFSSIEMTRRNFAGMGPTGGVRLQRRIEFAERLYLDVDKVRMLCDEVKKREREKLKDAETLRNIVDLVYFPIPPMLWPILEKTQVLDGKGVFRTGLLGIRSNLENRAYTSVSAFSRDLAHVFTSEIGVESVGDTAELQMRMQSSGRVPELSLEQREKRKLAKRIIKAIQPALEDALKRESELNGKPYEKELRDLDLMLENSILSRRGSVSDSAEAGSAEVEAETTDLVSNEARHPSEGEPEQVYQDVEMTDVAAAVPEKDETLPIITTANTQNHINEEEKPVNVESVEDAHLPLRNHQAALTPQTIHSAGVSDMEVVAAALNHAKTTEEQTGPPTPPASFKDSHQPLSAQGGIQWYMEPFDPVGTTIHEERWTGREVLRGMSEELSELDEDELRHLSDEFVGGAPAQPSNGGEITTGAGQLVLAEGVPSMSKPKNIPKNKRRWRGFK</sequence>
<evidence type="ECO:0000313" key="1">
    <source>
        <dbReference type="EMBL" id="KAI2381935.1"/>
    </source>
</evidence>
<accession>A0ACB8UQ12</accession>
<organism evidence="1">
    <name type="scientific">Ophidiomyces ophidiicola</name>
    <dbReference type="NCBI Taxonomy" id="1387563"/>
    <lineage>
        <taxon>Eukaryota</taxon>
        <taxon>Fungi</taxon>
        <taxon>Dikarya</taxon>
        <taxon>Ascomycota</taxon>
        <taxon>Pezizomycotina</taxon>
        <taxon>Eurotiomycetes</taxon>
        <taxon>Eurotiomycetidae</taxon>
        <taxon>Onygenales</taxon>
        <taxon>Onygenaceae</taxon>
        <taxon>Ophidiomyces</taxon>
    </lineage>
</organism>